<evidence type="ECO:0000313" key="2">
    <source>
        <dbReference type="Proteomes" id="UP000307720"/>
    </source>
</evidence>
<accession>A0AC61R0Z8</accession>
<dbReference type="Proteomes" id="UP000307720">
    <property type="component" value="Unassembled WGS sequence"/>
</dbReference>
<reference evidence="1" key="1">
    <citation type="submission" date="2019-04" db="EMBL/GenBank/DDBJ databases">
        <title>Microbes associate with the intestines of laboratory mice.</title>
        <authorList>
            <person name="Navarre W."/>
            <person name="Wong E."/>
            <person name="Huang K."/>
            <person name="Tropini C."/>
            <person name="Ng K."/>
            <person name="Yu B."/>
        </authorList>
    </citation>
    <scope>NUCLEOTIDE SEQUENCE</scope>
    <source>
        <strain evidence="1">NM72_1-8</strain>
    </source>
</reference>
<dbReference type="EMBL" id="SRZB01000005">
    <property type="protein sequence ID" value="TGX99741.1"/>
    <property type="molecule type" value="Genomic_DNA"/>
</dbReference>
<protein>
    <submittedName>
        <fullName evidence="1">Uncharacterized protein</fullName>
    </submittedName>
</protein>
<name>A0AC61R0Z8_9FIRM</name>
<proteinExistence type="predicted"/>
<keyword evidence="2" id="KW-1185">Reference proteome</keyword>
<gene>
    <name evidence="1" type="ORF">E5357_04480</name>
</gene>
<evidence type="ECO:0000313" key="1">
    <source>
        <dbReference type="EMBL" id="TGX99741.1"/>
    </source>
</evidence>
<sequence length="701" mass="77333">MVKIGKKIVKFRAPIFILCMLLLFPAGWGYLNTRVNYDILSYLPDSLETVKGQDIMVDEFGMGAFSMVIVEDMEPKDVVKLKEEIEGVEHVKDVLWYDSVMDISVPIEMLPDKIREAFNQGNATMMIALFDETTSTDNTMQAVSDMRALCQEKCYISGMSGVVTDIKNLAMGEMPIYVMIAVVLSLIVLGLTMESFLVPLIFLLSIGIAIVYNMGTNSFLGDISYLTQALAAVLQLGVTLDYSIFLLNNYEENKQRFEGDKERAMSHAIANTFKSVVGSSITTIAGFAALCFMTFRLGLNIGVVMMKGVAIGVVCCVTLLPAMVLLFDKAIEKTRHKPLIPSLDKISHFVTKHYKVWMAIFLALFIPALYGNNHNKVYYNIDKSLPDTLESAVANEKLSNRFHLSNVYMLLLENGIDAKDKQEMIEQVKEVDGVKWCIGMSSVVGSGVPEEMIPEELSKMLQGENYEVEFVASDFASATDEQNEQIRQVDRIVKGFNKNSMVIGEAPLMKDLSDVSSTDTRNVNIASIAAIFVIIMLVFKSVSLPFLLVLVIEFAIFVNMAIPCYAGTELPFVASIVIGTVQLGSTVDYAILMTSKYQRERSRGAGKKEAIRRAHCSSMKSILVSGISFFAATFGVGLYSEIDMVSALCILLSRGAVISTIVVICILPAMFMAFDKVICKTSIGFLPKEQKAAGKEQAAQS</sequence>
<comment type="caution">
    <text evidence="1">The sequence shown here is derived from an EMBL/GenBank/DDBJ whole genome shotgun (WGS) entry which is preliminary data.</text>
</comment>
<organism evidence="1 2">
    <name type="scientific">Hominisplanchenecus murintestinalis</name>
    <dbReference type="NCBI Taxonomy" id="2941517"/>
    <lineage>
        <taxon>Bacteria</taxon>
        <taxon>Bacillati</taxon>
        <taxon>Bacillota</taxon>
        <taxon>Clostridia</taxon>
        <taxon>Lachnospirales</taxon>
        <taxon>Lachnospiraceae</taxon>
        <taxon>Hominisplanchenecus</taxon>
    </lineage>
</organism>